<reference evidence="3" key="1">
    <citation type="submission" date="2016-10" db="EMBL/GenBank/DDBJ databases">
        <authorList>
            <person name="Varghese N."/>
            <person name="Submissions S."/>
        </authorList>
    </citation>
    <scope>NUCLEOTIDE SEQUENCE [LARGE SCALE GENOMIC DNA]</scope>
    <source>
        <strain evidence="3">DSM 44718</strain>
    </source>
</reference>
<gene>
    <name evidence="2" type="ORF">SAMN05421684_7934</name>
</gene>
<dbReference type="Proteomes" id="UP000199632">
    <property type="component" value="Unassembled WGS sequence"/>
</dbReference>
<dbReference type="EMBL" id="FNQB01000005">
    <property type="protein sequence ID" value="SDZ65122.1"/>
    <property type="molecule type" value="Genomic_DNA"/>
</dbReference>
<keyword evidence="1" id="KW-0732">Signal</keyword>
<protein>
    <recommendedName>
        <fullName evidence="4">Secreted protein</fullName>
    </recommendedName>
</protein>
<keyword evidence="3" id="KW-1185">Reference proteome</keyword>
<proteinExistence type="predicted"/>
<name>A0A1H3URV3_9ACTN</name>
<feature type="signal peptide" evidence="1">
    <location>
        <begin position="1"/>
        <end position="31"/>
    </location>
</feature>
<evidence type="ECO:0000313" key="3">
    <source>
        <dbReference type="Proteomes" id="UP000199632"/>
    </source>
</evidence>
<dbReference type="AlphaFoldDB" id="A0A1H3URV3"/>
<sequence length="137" mass="14749">MGRLKRRCLQAVSGMLFALAVVATTAVPAQAVKWYPWDGGGCGTFFTYICDVQYTGSWPTGQVRGVGQRNVHQVALQSKPDGGSWVTVASTYPINNGGTFITPAVPAGKFNYYRSCFRLISSGPLWCSKNGGIYLGD</sequence>
<evidence type="ECO:0000256" key="1">
    <source>
        <dbReference type="SAM" id="SignalP"/>
    </source>
</evidence>
<organism evidence="2 3">
    <name type="scientific">Asanoa ishikariensis</name>
    <dbReference type="NCBI Taxonomy" id="137265"/>
    <lineage>
        <taxon>Bacteria</taxon>
        <taxon>Bacillati</taxon>
        <taxon>Actinomycetota</taxon>
        <taxon>Actinomycetes</taxon>
        <taxon>Micromonosporales</taxon>
        <taxon>Micromonosporaceae</taxon>
        <taxon>Asanoa</taxon>
    </lineage>
</organism>
<evidence type="ECO:0008006" key="4">
    <source>
        <dbReference type="Google" id="ProtNLM"/>
    </source>
</evidence>
<evidence type="ECO:0000313" key="2">
    <source>
        <dbReference type="EMBL" id="SDZ65122.1"/>
    </source>
</evidence>
<accession>A0A1H3URV3</accession>
<feature type="chain" id="PRO_5011765279" description="Secreted protein" evidence="1">
    <location>
        <begin position="32"/>
        <end position="137"/>
    </location>
</feature>